<evidence type="ECO:0000313" key="3">
    <source>
        <dbReference type="Proteomes" id="UP001634007"/>
    </source>
</evidence>
<dbReference type="AlphaFoldDB" id="A0ABD3LJH2"/>
<accession>A0ABD3LJH2</accession>
<feature type="non-terminal residue" evidence="2">
    <location>
        <position position="1"/>
    </location>
</feature>
<evidence type="ECO:0000313" key="2">
    <source>
        <dbReference type="EMBL" id="KAL3750037.1"/>
    </source>
</evidence>
<dbReference type="EMBL" id="JBJKBG010000002">
    <property type="protein sequence ID" value="KAL3750037.1"/>
    <property type="molecule type" value="Genomic_DNA"/>
</dbReference>
<name>A0ABD3LJH2_EUCGL</name>
<proteinExistence type="predicted"/>
<dbReference type="Proteomes" id="UP001634007">
    <property type="component" value="Unassembled WGS sequence"/>
</dbReference>
<protein>
    <submittedName>
        <fullName evidence="2">Uncharacterized protein</fullName>
    </submittedName>
</protein>
<feature type="non-terminal residue" evidence="2">
    <location>
        <position position="61"/>
    </location>
</feature>
<organism evidence="2 3">
    <name type="scientific">Eucalyptus globulus</name>
    <name type="common">Tasmanian blue gum</name>
    <dbReference type="NCBI Taxonomy" id="34317"/>
    <lineage>
        <taxon>Eukaryota</taxon>
        <taxon>Viridiplantae</taxon>
        <taxon>Streptophyta</taxon>
        <taxon>Embryophyta</taxon>
        <taxon>Tracheophyta</taxon>
        <taxon>Spermatophyta</taxon>
        <taxon>Magnoliopsida</taxon>
        <taxon>eudicotyledons</taxon>
        <taxon>Gunneridae</taxon>
        <taxon>Pentapetalae</taxon>
        <taxon>rosids</taxon>
        <taxon>malvids</taxon>
        <taxon>Myrtales</taxon>
        <taxon>Myrtaceae</taxon>
        <taxon>Myrtoideae</taxon>
        <taxon>Eucalypteae</taxon>
        <taxon>Eucalyptus</taxon>
    </lineage>
</organism>
<keyword evidence="3" id="KW-1185">Reference proteome</keyword>
<comment type="caution">
    <text evidence="2">The sequence shown here is derived from an EMBL/GenBank/DDBJ whole genome shotgun (WGS) entry which is preliminary data.</text>
</comment>
<reference evidence="2 3" key="1">
    <citation type="submission" date="2024-11" db="EMBL/GenBank/DDBJ databases">
        <title>Chromosome-level genome assembly of Eucalyptus globulus Labill. provides insights into its genome evolution.</title>
        <authorList>
            <person name="Li X."/>
        </authorList>
    </citation>
    <scope>NUCLEOTIDE SEQUENCE [LARGE SCALE GENOMIC DNA]</scope>
    <source>
        <strain evidence="2">CL2024</strain>
        <tissue evidence="2">Fresh tender leaves</tissue>
    </source>
</reference>
<evidence type="ECO:0000256" key="1">
    <source>
        <dbReference type="SAM" id="MobiDB-lite"/>
    </source>
</evidence>
<feature type="region of interest" description="Disordered" evidence="1">
    <location>
        <begin position="29"/>
        <end position="48"/>
    </location>
</feature>
<gene>
    <name evidence="2" type="ORF">ACJRO7_011077</name>
</gene>
<sequence>SESFGLNRRRKQGSSFSRIHQAVRLRLSRRAPAVAPSEPPASKDPIDSFLEGLGFRRAPIN</sequence>